<evidence type="ECO:0000313" key="2">
    <source>
        <dbReference type="Proteomes" id="UP000095712"/>
    </source>
</evidence>
<organism evidence="1 2">
    <name type="scientific">Blautia wexlerae</name>
    <dbReference type="NCBI Taxonomy" id="418240"/>
    <lineage>
        <taxon>Bacteria</taxon>
        <taxon>Bacillati</taxon>
        <taxon>Bacillota</taxon>
        <taxon>Clostridia</taxon>
        <taxon>Lachnospirales</taxon>
        <taxon>Lachnospiraceae</taxon>
        <taxon>Blautia</taxon>
    </lineage>
</organism>
<dbReference type="AlphaFoldDB" id="A0A174S067"/>
<sequence>MKDVKEQKQNDNGEIIEMKQGQVIKIPKNGGKAWLTLFYSLPQEFVSKRPVYLNLPRCPYEVLRTDKYDSLIKDDTFLELVWDCVAWSAWQYFEIPYQNGSGYREIPGSPAQYSGDFPLWRLSYSMLPLLRDKFEVSGFSFQQLYNVPEGTELPWLTYQQFGNLIGTLVPEIIQEQNWQPMIDEIWNNRTLEDFDKRGSQVKLDFMRSWGHSRSRKKTVSIEQLAEEAEENGTDFDIPDTRSEFENSVLSELQIAEFAARFSGRDKKILEMKMEGHTAQEIAEAVGYQTHSAVLKRIRHIADCYEDFISEEYQKYLETF</sequence>
<gene>
    <name evidence="1" type="ORF">ERS852523_03175</name>
</gene>
<reference evidence="1 2" key="1">
    <citation type="submission" date="2015-09" db="EMBL/GenBank/DDBJ databases">
        <authorList>
            <consortium name="Pathogen Informatics"/>
        </authorList>
    </citation>
    <scope>NUCLEOTIDE SEQUENCE [LARGE SCALE GENOMIC DNA]</scope>
    <source>
        <strain evidence="1 2">2789STDY5834911</strain>
    </source>
</reference>
<dbReference type="Proteomes" id="UP000095712">
    <property type="component" value="Unassembled WGS sequence"/>
</dbReference>
<dbReference type="EMBL" id="CZAW01000041">
    <property type="protein sequence ID" value="CUP89317.1"/>
    <property type="molecule type" value="Genomic_DNA"/>
</dbReference>
<name>A0A174S067_9FIRM</name>
<dbReference type="OrthoDB" id="1825091at2"/>
<accession>A0A174S067</accession>
<proteinExistence type="predicted"/>
<evidence type="ECO:0000313" key="1">
    <source>
        <dbReference type="EMBL" id="CUP89317.1"/>
    </source>
</evidence>
<protein>
    <submittedName>
        <fullName evidence="1">Uncharacterized protein</fullName>
    </submittedName>
</protein>
<dbReference type="RefSeq" id="WP_055152813.1">
    <property type="nucleotide sequence ID" value="NZ_CZAW01000041.1"/>
</dbReference>